<dbReference type="PANTHER" id="PTHR46112">
    <property type="entry name" value="AMINOPEPTIDASE"/>
    <property type="match status" value="1"/>
</dbReference>
<name>A0A6I3QXG2_9FIRM</name>
<dbReference type="InterPro" id="IPR050659">
    <property type="entry name" value="Peptidase_M24B"/>
</dbReference>
<reference evidence="2 3" key="1">
    <citation type="journal article" date="2019" name="Nat. Med.">
        <title>A library of human gut bacterial isolates paired with longitudinal multiomics data enables mechanistic microbiome research.</title>
        <authorList>
            <person name="Poyet M."/>
            <person name="Groussin M."/>
            <person name="Gibbons S.M."/>
            <person name="Avila-Pacheco J."/>
            <person name="Jiang X."/>
            <person name="Kearney S.M."/>
            <person name="Perrotta A.R."/>
            <person name="Berdy B."/>
            <person name="Zhao S."/>
            <person name="Lieberman T.D."/>
            <person name="Swanson P.K."/>
            <person name="Smith M."/>
            <person name="Roesemann S."/>
            <person name="Alexander J.E."/>
            <person name="Rich S.A."/>
            <person name="Livny J."/>
            <person name="Vlamakis H."/>
            <person name="Clish C."/>
            <person name="Bullock K."/>
            <person name="Deik A."/>
            <person name="Scott J."/>
            <person name="Pierce K.A."/>
            <person name="Xavier R.J."/>
            <person name="Alm E.J."/>
        </authorList>
    </citation>
    <scope>NUCLEOTIDE SEQUENCE [LARGE SCALE GENOMIC DNA]</scope>
    <source>
        <strain evidence="2 3">BIOML-A7</strain>
    </source>
</reference>
<accession>A0A6I3QXG2</accession>
<dbReference type="RefSeq" id="WP_155201833.1">
    <property type="nucleotide sequence ID" value="NZ_WMZL01000041.1"/>
</dbReference>
<dbReference type="PANTHER" id="PTHR46112:SF3">
    <property type="entry name" value="AMINOPEPTIDASE YPDF"/>
    <property type="match status" value="1"/>
</dbReference>
<sequence>MERKVLPLRNQAQLFDEALADRLDNLLPQLMKRQNISMWIVMNREYNEDPVYLSMVPALARYARRLSCLIFYRTEDDHVTRYCLGNDRDFKGMYTVIPWAPPTDRMALLRETIEKLDPSNIALDFCAENQFADGLSKGIYDMFAAAMTPKILSKVISAEHIVTDWLQTRTRQELVRYRAVNCLAQEIIEEAFSSRVITPGVTTTTDVEWFLMEAVSLQGLECWFTPTVDLQRKFNPSGRIRDEIILPGDILHCDFGLKYMGLCTDTQRIFYVPYAGETEPPAYLQRAYEKTLRFMDIVAENCITGRTGDEILVKSVQQAEDEGLRPHLYTHPIGVHGHAAGPTIGLYYKDGPVGGMGEYPLYPNTCYALELNTKVSIPEWKDEEVWIMREETVCFKRDGELEYLMEDHDVFKLVK</sequence>
<gene>
    <name evidence="2" type="ORF">GMD52_16400</name>
</gene>
<dbReference type="Proteomes" id="UP000449193">
    <property type="component" value="Unassembled WGS sequence"/>
</dbReference>
<protein>
    <submittedName>
        <fullName evidence="2">M24 family metallopeptidase</fullName>
    </submittedName>
</protein>
<comment type="caution">
    <text evidence="2">The sequence shown here is derived from an EMBL/GenBank/DDBJ whole genome shotgun (WGS) entry which is preliminary data.</text>
</comment>
<dbReference type="InterPro" id="IPR000994">
    <property type="entry name" value="Pept_M24"/>
</dbReference>
<evidence type="ECO:0000259" key="1">
    <source>
        <dbReference type="Pfam" id="PF00557"/>
    </source>
</evidence>
<dbReference type="Pfam" id="PF00557">
    <property type="entry name" value="Peptidase_M24"/>
    <property type="match status" value="1"/>
</dbReference>
<evidence type="ECO:0000313" key="3">
    <source>
        <dbReference type="Proteomes" id="UP000449193"/>
    </source>
</evidence>
<dbReference type="EMBL" id="WMZR01000034">
    <property type="protein sequence ID" value="MTS53098.1"/>
    <property type="molecule type" value="Genomic_DNA"/>
</dbReference>
<organism evidence="2 3">
    <name type="scientific">Ruthenibacterium lactatiformans</name>
    <dbReference type="NCBI Taxonomy" id="1550024"/>
    <lineage>
        <taxon>Bacteria</taxon>
        <taxon>Bacillati</taxon>
        <taxon>Bacillota</taxon>
        <taxon>Clostridia</taxon>
        <taxon>Eubacteriales</taxon>
        <taxon>Oscillospiraceae</taxon>
        <taxon>Ruthenibacterium</taxon>
    </lineage>
</organism>
<dbReference type="InterPro" id="IPR036005">
    <property type="entry name" value="Creatinase/aminopeptidase-like"/>
</dbReference>
<dbReference type="SUPFAM" id="SSF55920">
    <property type="entry name" value="Creatinase/aminopeptidase"/>
    <property type="match status" value="1"/>
</dbReference>
<dbReference type="AlphaFoldDB" id="A0A6I3QXG2"/>
<dbReference type="CDD" id="cd01066">
    <property type="entry name" value="APP_MetAP"/>
    <property type="match status" value="1"/>
</dbReference>
<evidence type="ECO:0000313" key="2">
    <source>
        <dbReference type="EMBL" id="MTS53098.1"/>
    </source>
</evidence>
<feature type="domain" description="Peptidase M24" evidence="1">
    <location>
        <begin position="179"/>
        <end position="380"/>
    </location>
</feature>
<proteinExistence type="predicted"/>
<dbReference type="Gene3D" id="3.90.230.10">
    <property type="entry name" value="Creatinase/methionine aminopeptidase superfamily"/>
    <property type="match status" value="1"/>
</dbReference>